<evidence type="ECO:0000313" key="1">
    <source>
        <dbReference type="EMBL" id="KHD76154.1"/>
    </source>
</evidence>
<keyword evidence="2" id="KW-1185">Reference proteome</keyword>
<dbReference type="EMBL" id="JRTT01000020">
    <property type="protein sequence ID" value="KHD76154.1"/>
    <property type="molecule type" value="Genomic_DNA"/>
</dbReference>
<accession>A0A0A6UPA5</accession>
<proteinExistence type="predicted"/>
<gene>
    <name evidence="1" type="ORF">MB27_18625</name>
</gene>
<name>A0A0A6UPA5_ACTUT</name>
<organism evidence="1 2">
    <name type="scientific">Actinoplanes utahensis</name>
    <dbReference type="NCBI Taxonomy" id="1869"/>
    <lineage>
        <taxon>Bacteria</taxon>
        <taxon>Bacillati</taxon>
        <taxon>Actinomycetota</taxon>
        <taxon>Actinomycetes</taxon>
        <taxon>Micromonosporales</taxon>
        <taxon>Micromonosporaceae</taxon>
        <taxon>Actinoplanes</taxon>
    </lineage>
</organism>
<evidence type="ECO:0000313" key="2">
    <source>
        <dbReference type="Proteomes" id="UP000054537"/>
    </source>
</evidence>
<dbReference type="AlphaFoldDB" id="A0A0A6UPA5"/>
<sequence length="66" mass="7120">MIHPETRAASIGSGMLGPLYRVVPLCRSTVMFRPAHSSTIAPSIPCSRTTVSAWVRSAPLIFRHGS</sequence>
<protein>
    <submittedName>
        <fullName evidence="1">Uncharacterized protein</fullName>
    </submittedName>
</protein>
<reference evidence="1 2" key="1">
    <citation type="submission" date="2014-10" db="EMBL/GenBank/DDBJ databases">
        <title>Draft genome sequence of Actinoplanes utahensis NRRL 12052.</title>
        <authorList>
            <person name="Velasco-Bucheli B."/>
            <person name="del Cerro C."/>
            <person name="Hormigo D."/>
            <person name="Garcia J.L."/>
            <person name="Acebal C."/>
            <person name="Arroyo M."/>
            <person name="de la Mata I."/>
        </authorList>
    </citation>
    <scope>NUCLEOTIDE SEQUENCE [LARGE SCALE GENOMIC DNA]</scope>
    <source>
        <strain evidence="1 2">NRRL 12052</strain>
    </source>
</reference>
<dbReference type="Proteomes" id="UP000054537">
    <property type="component" value="Unassembled WGS sequence"/>
</dbReference>
<comment type="caution">
    <text evidence="1">The sequence shown here is derived from an EMBL/GenBank/DDBJ whole genome shotgun (WGS) entry which is preliminary data.</text>
</comment>